<protein>
    <submittedName>
        <fullName evidence="2">Uncharacterized protein</fullName>
    </submittedName>
</protein>
<comment type="caution">
    <text evidence="2">The sequence shown here is derived from an EMBL/GenBank/DDBJ whole genome shotgun (WGS) entry which is preliminary data.</text>
</comment>
<dbReference type="Proteomes" id="UP001229651">
    <property type="component" value="Unassembled WGS sequence"/>
</dbReference>
<proteinExistence type="predicted"/>
<keyword evidence="3" id="KW-1185">Reference proteome</keyword>
<feature type="region of interest" description="Disordered" evidence="1">
    <location>
        <begin position="1"/>
        <end position="20"/>
    </location>
</feature>
<dbReference type="EMBL" id="JAUSUT010000001">
    <property type="protein sequence ID" value="MDQ0381034.1"/>
    <property type="molecule type" value="Genomic_DNA"/>
</dbReference>
<gene>
    <name evidence="2" type="ORF">FB470_005028</name>
</gene>
<organism evidence="2 3">
    <name type="scientific">Amycolatopsis thermophila</name>
    <dbReference type="NCBI Taxonomy" id="206084"/>
    <lineage>
        <taxon>Bacteria</taxon>
        <taxon>Bacillati</taxon>
        <taxon>Actinomycetota</taxon>
        <taxon>Actinomycetes</taxon>
        <taxon>Pseudonocardiales</taxon>
        <taxon>Pseudonocardiaceae</taxon>
        <taxon>Amycolatopsis</taxon>
    </lineage>
</organism>
<name>A0ABU0F0E1_9PSEU</name>
<evidence type="ECO:0000313" key="3">
    <source>
        <dbReference type="Proteomes" id="UP001229651"/>
    </source>
</evidence>
<sequence>MSSPLRSTPPRPRRPLDLPARAAISRYLTGHRPDEQLAEIRAPAQDPPPGALVRTFSLEDILLSTSAGAGKADPGGLLPR</sequence>
<reference evidence="2 3" key="1">
    <citation type="submission" date="2023-07" db="EMBL/GenBank/DDBJ databases">
        <title>Sequencing the genomes of 1000 actinobacteria strains.</title>
        <authorList>
            <person name="Klenk H.-P."/>
        </authorList>
    </citation>
    <scope>NUCLEOTIDE SEQUENCE [LARGE SCALE GENOMIC DNA]</scope>
    <source>
        <strain evidence="2 3">DSM 45805</strain>
    </source>
</reference>
<accession>A0ABU0F0E1</accession>
<evidence type="ECO:0000256" key="1">
    <source>
        <dbReference type="SAM" id="MobiDB-lite"/>
    </source>
</evidence>
<evidence type="ECO:0000313" key="2">
    <source>
        <dbReference type="EMBL" id="MDQ0381034.1"/>
    </source>
</evidence>
<dbReference type="RefSeq" id="WP_306995386.1">
    <property type="nucleotide sequence ID" value="NZ_JAUSUT010000001.1"/>
</dbReference>